<reference evidence="1" key="2">
    <citation type="submission" date="2020-03" db="EMBL/GenBank/DDBJ databases">
        <title>Walnut 2.0.</title>
        <authorList>
            <person name="Marrano A."/>
            <person name="Britton M."/>
            <person name="Zimin A.V."/>
            <person name="Zaini P.A."/>
            <person name="Workman R."/>
            <person name="Puiu D."/>
            <person name="Bianco L."/>
            <person name="Allen B.J."/>
            <person name="Troggio M."/>
            <person name="Leslie C.A."/>
            <person name="Timp W."/>
            <person name="Dendekar A."/>
            <person name="Salzberg S.L."/>
            <person name="Neale D.B."/>
        </authorList>
    </citation>
    <scope>NUCLEOTIDE SEQUENCE</scope>
    <source>
        <tissue evidence="1">Leaves</tissue>
    </source>
</reference>
<dbReference type="EMBL" id="LIHL02000014">
    <property type="protein sequence ID" value="KAF5447215.1"/>
    <property type="molecule type" value="Genomic_DNA"/>
</dbReference>
<comment type="caution">
    <text evidence="1">The sequence shown here is derived from an EMBL/GenBank/DDBJ whole genome shotgun (WGS) entry which is preliminary data.</text>
</comment>
<accession>A0A833TDQ4</accession>
<evidence type="ECO:0000313" key="1">
    <source>
        <dbReference type="EMBL" id="KAF5447215.1"/>
    </source>
</evidence>
<name>A0A833TDQ4_JUGRE</name>
<dbReference type="AlphaFoldDB" id="A0A833TDQ4"/>
<evidence type="ECO:0000313" key="2">
    <source>
        <dbReference type="Proteomes" id="UP000619265"/>
    </source>
</evidence>
<sequence>MEMADIQIVAAKKNKGEGGAPSSWAGGARSYSEVLKKVSYRAALDVVSSVTISEDVQRHGVAESILAGLNEESILKTLAGLEEKIGIVLDEINYLKRCFKGKEVVGRNGGLGMGLGRAMGLGKGQASGPVKAWRAVETVGSGKFLGSEISDQGQRVALISSLPATLPAQKLSTTSVEPSGETEKEIRLGSETLDQGHVAPVAPISALSASLPAQKLPTPSVDHSGETVKEFRREEVEEGEILALTSASVENGLSELCGGRSPRSGARAVWLEGERDVSLR</sequence>
<reference evidence="1" key="1">
    <citation type="submission" date="2015-10" db="EMBL/GenBank/DDBJ databases">
        <authorList>
            <person name="Martinez-Garcia P.J."/>
            <person name="Crepeau M.W."/>
            <person name="Puiu D."/>
            <person name="Gonzalez-Ibeas D."/>
            <person name="Whalen J."/>
            <person name="Stevens K."/>
            <person name="Paul R."/>
            <person name="Butterfield T."/>
            <person name="Britton M."/>
            <person name="Reagan R."/>
            <person name="Chakraborty S."/>
            <person name="Walawage S.L."/>
            <person name="Vasquez-Gross H.A."/>
            <person name="Cardeno C."/>
            <person name="Famula R."/>
            <person name="Pratt K."/>
            <person name="Kuruganti S."/>
            <person name="Aradhya M.K."/>
            <person name="Leslie C.A."/>
            <person name="Dandekar A.M."/>
            <person name="Salzberg S.L."/>
            <person name="Wegrzyn J.L."/>
            <person name="Langley C.H."/>
            <person name="Neale D.B."/>
        </authorList>
    </citation>
    <scope>NUCLEOTIDE SEQUENCE</scope>
    <source>
        <tissue evidence="1">Leaves</tissue>
    </source>
</reference>
<gene>
    <name evidence="1" type="ORF">F2P56_032783</name>
</gene>
<organism evidence="1 2">
    <name type="scientific">Juglans regia</name>
    <name type="common">English walnut</name>
    <dbReference type="NCBI Taxonomy" id="51240"/>
    <lineage>
        <taxon>Eukaryota</taxon>
        <taxon>Viridiplantae</taxon>
        <taxon>Streptophyta</taxon>
        <taxon>Embryophyta</taxon>
        <taxon>Tracheophyta</taxon>
        <taxon>Spermatophyta</taxon>
        <taxon>Magnoliopsida</taxon>
        <taxon>eudicotyledons</taxon>
        <taxon>Gunneridae</taxon>
        <taxon>Pentapetalae</taxon>
        <taxon>rosids</taxon>
        <taxon>fabids</taxon>
        <taxon>Fagales</taxon>
        <taxon>Juglandaceae</taxon>
        <taxon>Juglans</taxon>
    </lineage>
</organism>
<proteinExistence type="predicted"/>
<dbReference type="Gramene" id="Jr14_13950_p1">
    <property type="protein sequence ID" value="cds.Jr14_13950_p1"/>
    <property type="gene ID" value="Jr14_13950"/>
</dbReference>
<protein>
    <submittedName>
        <fullName evidence="1">Uncharacterized protein</fullName>
    </submittedName>
</protein>
<dbReference type="Proteomes" id="UP000619265">
    <property type="component" value="Unassembled WGS sequence"/>
</dbReference>